<feature type="transmembrane region" description="Helical" evidence="8">
    <location>
        <begin position="228"/>
        <end position="252"/>
    </location>
</feature>
<keyword evidence="7 8" id="KW-0472">Membrane</keyword>
<feature type="transmembrane region" description="Helical" evidence="8">
    <location>
        <begin position="107"/>
        <end position="125"/>
    </location>
</feature>
<keyword evidence="3" id="KW-0813">Transport</keyword>
<evidence type="ECO:0000256" key="2">
    <source>
        <dbReference type="ARBA" id="ARBA00010145"/>
    </source>
</evidence>
<evidence type="ECO:0000256" key="6">
    <source>
        <dbReference type="ARBA" id="ARBA00022989"/>
    </source>
</evidence>
<dbReference type="Proteomes" id="UP000292373">
    <property type="component" value="Unassembled WGS sequence"/>
</dbReference>
<organism evidence="9 10">
    <name type="scientific">Propioniciclava sinopodophylli</name>
    <dbReference type="NCBI Taxonomy" id="1837344"/>
    <lineage>
        <taxon>Bacteria</taxon>
        <taxon>Bacillati</taxon>
        <taxon>Actinomycetota</taxon>
        <taxon>Actinomycetes</taxon>
        <taxon>Propionibacteriales</taxon>
        <taxon>Propionibacteriaceae</taxon>
        <taxon>Propioniciclava</taxon>
    </lineage>
</organism>
<evidence type="ECO:0000256" key="8">
    <source>
        <dbReference type="SAM" id="Phobius"/>
    </source>
</evidence>
<evidence type="ECO:0000256" key="5">
    <source>
        <dbReference type="ARBA" id="ARBA00022692"/>
    </source>
</evidence>
<dbReference type="OrthoDB" id="3725949at2"/>
<feature type="transmembrane region" description="Helical" evidence="8">
    <location>
        <begin position="6"/>
        <end position="26"/>
    </location>
</feature>
<evidence type="ECO:0000256" key="7">
    <source>
        <dbReference type="ARBA" id="ARBA00023136"/>
    </source>
</evidence>
<proteinExistence type="inferred from homology"/>
<protein>
    <submittedName>
        <fullName evidence="9">AEC family transporter</fullName>
    </submittedName>
</protein>
<dbReference type="GO" id="GO:0005886">
    <property type="term" value="C:plasma membrane"/>
    <property type="evidence" value="ECO:0007669"/>
    <property type="project" value="UniProtKB-SubCell"/>
</dbReference>
<evidence type="ECO:0000313" key="10">
    <source>
        <dbReference type="Proteomes" id="UP000292373"/>
    </source>
</evidence>
<keyword evidence="4" id="KW-1003">Cell membrane</keyword>
<feature type="transmembrane region" description="Helical" evidence="8">
    <location>
        <begin position="38"/>
        <end position="54"/>
    </location>
</feature>
<dbReference type="InterPro" id="IPR038770">
    <property type="entry name" value="Na+/solute_symporter_sf"/>
</dbReference>
<dbReference type="RefSeq" id="WP_131169737.1">
    <property type="nucleotide sequence ID" value="NZ_SDMQ01000016.1"/>
</dbReference>
<comment type="caution">
    <text evidence="9">The sequence shown here is derived from an EMBL/GenBank/DDBJ whole genome shotgun (WGS) entry which is preliminary data.</text>
</comment>
<evidence type="ECO:0000256" key="4">
    <source>
        <dbReference type="ARBA" id="ARBA00022475"/>
    </source>
</evidence>
<feature type="transmembrane region" description="Helical" evidence="8">
    <location>
        <begin position="163"/>
        <end position="182"/>
    </location>
</feature>
<dbReference type="AlphaFoldDB" id="A0A4Q9KBY6"/>
<dbReference type="Gene3D" id="1.20.1530.20">
    <property type="match status" value="1"/>
</dbReference>
<dbReference type="GO" id="GO:0055085">
    <property type="term" value="P:transmembrane transport"/>
    <property type="evidence" value="ECO:0007669"/>
    <property type="project" value="InterPro"/>
</dbReference>
<dbReference type="InterPro" id="IPR004776">
    <property type="entry name" value="Mem_transp_PIN-like"/>
</dbReference>
<reference evidence="9 10" key="1">
    <citation type="submission" date="2019-01" db="EMBL/GenBank/DDBJ databases">
        <title>Lactibacter flavus gen. nov., sp. nov., a novel bacterium of the family Propionibacteriaceae isolated from raw milk and dairy products.</title>
        <authorList>
            <person name="Huptas C."/>
            <person name="Wenning M."/>
            <person name="Breitenwieser F."/>
            <person name="Doll E."/>
            <person name="Von Neubeck M."/>
            <person name="Busse H.-J."/>
            <person name="Scherer S."/>
        </authorList>
    </citation>
    <scope>NUCLEOTIDE SEQUENCE [LARGE SCALE GENOMIC DNA]</scope>
    <source>
        <strain evidence="9 10">KCTC 33808</strain>
    </source>
</reference>
<dbReference type="EMBL" id="SDMQ01000016">
    <property type="protein sequence ID" value="TBT82904.1"/>
    <property type="molecule type" value="Genomic_DNA"/>
</dbReference>
<evidence type="ECO:0000313" key="9">
    <source>
        <dbReference type="EMBL" id="TBT82904.1"/>
    </source>
</evidence>
<sequence length="319" mass="33130">MLDILSATVPIFLVVGLGFVTTRLGMFERSDMSVLARYVVKVALPVLIFVNVAGRSLGEILNPTYLLAYAVAAMVMVALGLAWAAARGVRGSVRAATIAFAMSGTNNGFVGFPTFLIVIPAFAGLAVGMDMLVDNTLIIPVALALFEAVSGAATSWARRLRDIVVRVVTHPMVIAIILALLMDPLGFTLPPMIDRSVSLVAQSSSAVALFSIGGMLVGLRLRGQLADLAVAVGGKLLVMPAVMLGLVLVLPLLGLPDLPPELKVAAVLTGALPSMSIVAAVAEQHGDGEFGAASMMLSTAVSFLTMTGWLLAMAGFGWL</sequence>
<comment type="subcellular location">
    <subcellularLocation>
        <location evidence="1">Cell membrane</location>
        <topology evidence="1">Multi-pass membrane protein</topology>
    </subcellularLocation>
</comment>
<feature type="transmembrane region" description="Helical" evidence="8">
    <location>
        <begin position="137"/>
        <end position="156"/>
    </location>
</feature>
<feature type="transmembrane region" description="Helical" evidence="8">
    <location>
        <begin position="264"/>
        <end position="282"/>
    </location>
</feature>
<feature type="transmembrane region" description="Helical" evidence="8">
    <location>
        <begin position="66"/>
        <end position="86"/>
    </location>
</feature>
<evidence type="ECO:0000256" key="1">
    <source>
        <dbReference type="ARBA" id="ARBA00004651"/>
    </source>
</evidence>
<dbReference type="Pfam" id="PF03547">
    <property type="entry name" value="Mem_trans"/>
    <property type="match status" value="1"/>
</dbReference>
<feature type="transmembrane region" description="Helical" evidence="8">
    <location>
        <begin position="202"/>
        <end position="221"/>
    </location>
</feature>
<name>A0A4Q9KBY6_9ACTN</name>
<keyword evidence="5 8" id="KW-0812">Transmembrane</keyword>
<feature type="transmembrane region" description="Helical" evidence="8">
    <location>
        <begin position="294"/>
        <end position="318"/>
    </location>
</feature>
<gene>
    <name evidence="9" type="ORF">ET989_13160</name>
</gene>
<keyword evidence="6 8" id="KW-1133">Transmembrane helix</keyword>
<comment type="similarity">
    <text evidence="2">Belongs to the auxin efflux carrier (TC 2.A.69) family.</text>
</comment>
<dbReference type="PANTHER" id="PTHR36838:SF3">
    <property type="entry name" value="TRANSPORTER AUXIN EFFLUX CARRIER EC FAMILY"/>
    <property type="match status" value="1"/>
</dbReference>
<keyword evidence="10" id="KW-1185">Reference proteome</keyword>
<evidence type="ECO:0000256" key="3">
    <source>
        <dbReference type="ARBA" id="ARBA00022448"/>
    </source>
</evidence>
<dbReference type="PANTHER" id="PTHR36838">
    <property type="entry name" value="AUXIN EFFLUX CARRIER FAMILY PROTEIN"/>
    <property type="match status" value="1"/>
</dbReference>
<accession>A0A4Q9KBY6</accession>